<sequence>MDLRLVVFAPNGARLGQLSHPLYIQAAFPLNDLPTLKFAYSRHAPGAELIASPCEIGLQWSADGTTWTEYPEARFLLLRREGDQLDQSATWEYTCPSYLWTLQKAVTYAASGVEPINGNRVFSFTATAGLILHTLMTEAQSRGALSSLGWNFNASQDSSAAAWGAVIGMGIPLGTDLLSVLMRLVDYGLIDFRMTGPRQLSAYVQGTTLARDLTIGPSPVALRAGRDVTAAPDLATLEDMASAAYVVGDNNIRQEVIQGGVPMPWGRWEAGVREVGITSTASANTIGTAVVLRGSQESVQRTREINMSVATHLPLRDYQPGDLIVAPGDGGQPARMRVRQITLTRSAQGAVAGNLILADRRDEYQVRVARQIAALSARP</sequence>
<evidence type="ECO:0000313" key="2">
    <source>
        <dbReference type="Proteomes" id="UP000198683"/>
    </source>
</evidence>
<proteinExistence type="predicted"/>
<evidence type="ECO:0000313" key="1">
    <source>
        <dbReference type="EMBL" id="SDL73014.1"/>
    </source>
</evidence>
<name>A0A1G9MFV1_9ACTN</name>
<accession>A0A1G9MFV1</accession>
<keyword evidence="2" id="KW-1185">Reference proteome</keyword>
<reference evidence="1 2" key="1">
    <citation type="submission" date="2016-10" db="EMBL/GenBank/DDBJ databases">
        <authorList>
            <person name="de Groot N.N."/>
        </authorList>
    </citation>
    <scope>NUCLEOTIDE SEQUENCE [LARGE SCALE GENOMIC DNA]</scope>
    <source>
        <strain evidence="1 2">CGMCC 4.5681</strain>
    </source>
</reference>
<dbReference type="STRING" id="683260.SAMN05421874_12819"/>
<dbReference type="Proteomes" id="UP000198683">
    <property type="component" value="Unassembled WGS sequence"/>
</dbReference>
<dbReference type="EMBL" id="FNFB01000028">
    <property type="protein sequence ID" value="SDL73014.1"/>
    <property type="molecule type" value="Genomic_DNA"/>
</dbReference>
<gene>
    <name evidence="1" type="ORF">SAMN05421874_12819</name>
</gene>
<organism evidence="1 2">
    <name type="scientific">Nonomuraea maritima</name>
    <dbReference type="NCBI Taxonomy" id="683260"/>
    <lineage>
        <taxon>Bacteria</taxon>
        <taxon>Bacillati</taxon>
        <taxon>Actinomycetota</taxon>
        <taxon>Actinomycetes</taxon>
        <taxon>Streptosporangiales</taxon>
        <taxon>Streptosporangiaceae</taxon>
        <taxon>Nonomuraea</taxon>
    </lineage>
</organism>
<dbReference type="RefSeq" id="WP_090772010.1">
    <property type="nucleotide sequence ID" value="NZ_FNFB01000028.1"/>
</dbReference>
<protein>
    <submittedName>
        <fullName evidence="1">Uncharacterized protein</fullName>
    </submittedName>
</protein>
<dbReference type="AlphaFoldDB" id="A0A1G9MFV1"/>
<dbReference type="OrthoDB" id="3505514at2"/>